<dbReference type="PANTHER" id="PTHR11999">
    <property type="entry name" value="GROUP II PYRIDOXAL-5-PHOSPHATE DECARBOXYLASE"/>
    <property type="match status" value="1"/>
</dbReference>
<dbReference type="GO" id="GO:0006548">
    <property type="term" value="P:L-histidine catabolic process"/>
    <property type="evidence" value="ECO:0007669"/>
    <property type="project" value="TreeGrafter"/>
</dbReference>
<organism evidence="3 4">
    <name type="scientific">Potamilus streckersoni</name>
    <dbReference type="NCBI Taxonomy" id="2493646"/>
    <lineage>
        <taxon>Eukaryota</taxon>
        <taxon>Metazoa</taxon>
        <taxon>Spiralia</taxon>
        <taxon>Lophotrochozoa</taxon>
        <taxon>Mollusca</taxon>
        <taxon>Bivalvia</taxon>
        <taxon>Autobranchia</taxon>
        <taxon>Heteroconchia</taxon>
        <taxon>Palaeoheterodonta</taxon>
        <taxon>Unionida</taxon>
        <taxon>Unionoidea</taxon>
        <taxon>Unionidae</taxon>
        <taxon>Ambleminae</taxon>
        <taxon>Lampsilini</taxon>
        <taxon>Potamilus</taxon>
    </lineage>
</organism>
<dbReference type="PANTHER" id="PTHR11999:SF68">
    <property type="entry name" value="HISTIDINE DECARBOXYLASE"/>
    <property type="match status" value="1"/>
</dbReference>
<dbReference type="Proteomes" id="UP001195483">
    <property type="component" value="Unassembled WGS sequence"/>
</dbReference>
<dbReference type="GO" id="GO:0005737">
    <property type="term" value="C:cytoplasm"/>
    <property type="evidence" value="ECO:0007669"/>
    <property type="project" value="TreeGrafter"/>
</dbReference>
<dbReference type="Gene3D" id="3.90.1150.10">
    <property type="entry name" value="Aspartate Aminotransferase, domain 1"/>
    <property type="match status" value="1"/>
</dbReference>
<dbReference type="EMBL" id="JAEAOA010002176">
    <property type="protein sequence ID" value="KAK3599757.1"/>
    <property type="molecule type" value="Genomic_DNA"/>
</dbReference>
<proteinExistence type="predicted"/>
<evidence type="ECO:0000256" key="2">
    <source>
        <dbReference type="ARBA" id="ARBA00022793"/>
    </source>
</evidence>
<reference evidence="3" key="1">
    <citation type="journal article" date="2021" name="Genome Biol. Evol.">
        <title>A High-Quality Reference Genome for a Parasitic Bivalve with Doubly Uniparental Inheritance (Bivalvia: Unionida).</title>
        <authorList>
            <person name="Smith C.H."/>
        </authorList>
    </citation>
    <scope>NUCLEOTIDE SEQUENCE</scope>
    <source>
        <strain evidence="3">CHS0354</strain>
    </source>
</reference>
<reference evidence="3" key="2">
    <citation type="journal article" date="2021" name="Genome Biol. Evol.">
        <title>Developing a high-quality reference genome for a parasitic bivalve with doubly uniparental inheritance (Bivalvia: Unionida).</title>
        <authorList>
            <person name="Smith C.H."/>
        </authorList>
    </citation>
    <scope>NUCLEOTIDE SEQUENCE</scope>
    <source>
        <strain evidence="3">CHS0354</strain>
        <tissue evidence="3">Mantle</tissue>
    </source>
</reference>
<keyword evidence="2" id="KW-0456">Lyase</keyword>
<dbReference type="SUPFAM" id="SSF53383">
    <property type="entry name" value="PLP-dependent transferases"/>
    <property type="match status" value="1"/>
</dbReference>
<sequence>MALLYTCRSVRLAQYFQEKIRKDSRFEIPAERILGMVVFRVKGDNETTEALLKRLNKSGKIHMVPASIKGKYIIRYTVTSQYTTENDIDRDWKIIQETASRLMRDESVEEDEVFEEVPVNDEKEKDERPIVPKRREYGMSLLLSNVPMSPKVVNGSFAAIFDSNDIIVEFAKQIINSDFNQSLFRLSPRRRVHLKDQVKQQSLDVTLYSTKPSQPSFKQSSLDSKVEEILETYCNGTTSKITSTDLDALHENDEAENEAAEQLVVTIHDPDGSEERQELLHGRLVRCCKHCGLPIED</sequence>
<dbReference type="InterPro" id="IPR015422">
    <property type="entry name" value="PyrdxlP-dep_Trfase_small"/>
</dbReference>
<keyword evidence="2" id="KW-0210">Decarboxylase</keyword>
<dbReference type="AlphaFoldDB" id="A0AAE0SXB5"/>
<evidence type="ECO:0000256" key="1">
    <source>
        <dbReference type="ARBA" id="ARBA00011738"/>
    </source>
</evidence>
<dbReference type="InterPro" id="IPR010977">
    <property type="entry name" value="Aromatic_deC"/>
</dbReference>
<name>A0AAE0SXB5_9BIVA</name>
<keyword evidence="4" id="KW-1185">Reference proteome</keyword>
<dbReference type="InterPro" id="IPR015424">
    <property type="entry name" value="PyrdxlP-dep_Trfase"/>
</dbReference>
<dbReference type="GO" id="GO:0042423">
    <property type="term" value="P:catecholamine biosynthetic process"/>
    <property type="evidence" value="ECO:0007669"/>
    <property type="project" value="UniProtKB-KW"/>
</dbReference>
<reference evidence="3" key="3">
    <citation type="submission" date="2023-05" db="EMBL/GenBank/DDBJ databases">
        <authorList>
            <person name="Smith C.H."/>
        </authorList>
    </citation>
    <scope>NUCLEOTIDE SEQUENCE</scope>
    <source>
        <strain evidence="3">CHS0354</strain>
        <tissue evidence="3">Mantle</tissue>
    </source>
</reference>
<evidence type="ECO:0000313" key="3">
    <source>
        <dbReference type="EMBL" id="KAK3599757.1"/>
    </source>
</evidence>
<evidence type="ECO:0008006" key="5">
    <source>
        <dbReference type="Google" id="ProtNLM"/>
    </source>
</evidence>
<dbReference type="GO" id="GO:0001694">
    <property type="term" value="P:histamine biosynthetic process"/>
    <property type="evidence" value="ECO:0007669"/>
    <property type="project" value="TreeGrafter"/>
</dbReference>
<evidence type="ECO:0000313" key="4">
    <source>
        <dbReference type="Proteomes" id="UP001195483"/>
    </source>
</evidence>
<protein>
    <recommendedName>
        <fullName evidence="5">Histidine decarboxylase</fullName>
    </recommendedName>
</protein>
<comment type="subunit">
    <text evidence="1">Homodimer.</text>
</comment>
<gene>
    <name evidence="3" type="ORF">CHS0354_037238</name>
</gene>
<accession>A0AAE0SXB5</accession>
<comment type="caution">
    <text evidence="3">The sequence shown here is derived from an EMBL/GenBank/DDBJ whole genome shotgun (WGS) entry which is preliminary data.</text>
</comment>
<dbReference type="FunFam" id="3.90.1150.10:FF:000018">
    <property type="entry name" value="Histidine decarboxylase"/>
    <property type="match status" value="1"/>
</dbReference>
<dbReference type="GO" id="GO:0004398">
    <property type="term" value="F:histidine decarboxylase activity"/>
    <property type="evidence" value="ECO:0007669"/>
    <property type="project" value="TreeGrafter"/>
</dbReference>